<feature type="domain" description="N-acetyltransferase" evidence="1">
    <location>
        <begin position="72"/>
        <end position="120"/>
    </location>
</feature>
<dbReference type="EMBL" id="CP040602">
    <property type="protein sequence ID" value="QCU90256.1"/>
    <property type="molecule type" value="Genomic_DNA"/>
</dbReference>
<evidence type="ECO:0000313" key="3">
    <source>
        <dbReference type="Proteomes" id="UP000304864"/>
    </source>
</evidence>
<dbReference type="InterPro" id="IPR000182">
    <property type="entry name" value="GNAT_dom"/>
</dbReference>
<name>A0A4P9K7E0_9GAMM</name>
<dbReference type="AlphaFoldDB" id="A0A4P9K7E0"/>
<sequence length="186" mass="21292">MSISEKDQAIYKLTDHMLTSVLEKTAEAMLWHEAEFEPFLCPLMLSESIRQKVIDLVVKHLNESYARGISRICFTFDKDAKLAGFVFFTHIDKKRVFIDFIYTFESYRMQGVMSSLLNELGDEFEFVLVSSELSGYFSKREGFYSVGYTPGHSPVFTNFEPEGSKIGVIRLPEVLVNKIYGVLSHG</sequence>
<dbReference type="CDD" id="cd04301">
    <property type="entry name" value="NAT_SF"/>
    <property type="match status" value="1"/>
</dbReference>
<dbReference type="Pfam" id="PF00583">
    <property type="entry name" value="Acetyltransf_1"/>
    <property type="match status" value="1"/>
</dbReference>
<dbReference type="Gene3D" id="3.40.630.30">
    <property type="match status" value="1"/>
</dbReference>
<dbReference type="InterPro" id="IPR016181">
    <property type="entry name" value="Acyl_CoA_acyltransferase"/>
</dbReference>
<dbReference type="SUPFAM" id="SSF55729">
    <property type="entry name" value="Acyl-CoA N-acyltransferases (Nat)"/>
    <property type="match status" value="1"/>
</dbReference>
<organism evidence="2 3">
    <name type="scientific">Thiomicrorhabdus sediminis</name>
    <dbReference type="NCBI Taxonomy" id="2580412"/>
    <lineage>
        <taxon>Bacteria</taxon>
        <taxon>Pseudomonadati</taxon>
        <taxon>Pseudomonadota</taxon>
        <taxon>Gammaproteobacteria</taxon>
        <taxon>Thiotrichales</taxon>
        <taxon>Piscirickettsiaceae</taxon>
        <taxon>Thiomicrorhabdus</taxon>
    </lineage>
</organism>
<accession>A0A4P9K7E0</accession>
<keyword evidence="3" id="KW-1185">Reference proteome</keyword>
<dbReference type="KEGG" id="thig:FE785_06230"/>
<protein>
    <submittedName>
        <fullName evidence="2">GNAT family N-acetyltransferase</fullName>
    </submittedName>
</protein>
<evidence type="ECO:0000313" key="2">
    <source>
        <dbReference type="EMBL" id="QCU90256.1"/>
    </source>
</evidence>
<reference evidence="2 3" key="1">
    <citation type="submission" date="2019-05" db="EMBL/GenBank/DDBJ databases">
        <title>Thiomicrorhabdus sediminis sp. nov, a novel sulfur-oxidizing bacterium isolated from coastal sediment.</title>
        <authorList>
            <person name="Liu X."/>
        </authorList>
    </citation>
    <scope>NUCLEOTIDE SEQUENCE [LARGE SCALE GENOMIC DNA]</scope>
    <source>
        <strain evidence="2 3">G1</strain>
    </source>
</reference>
<dbReference type="Proteomes" id="UP000304864">
    <property type="component" value="Chromosome"/>
</dbReference>
<dbReference type="GO" id="GO:0016747">
    <property type="term" value="F:acyltransferase activity, transferring groups other than amino-acyl groups"/>
    <property type="evidence" value="ECO:0007669"/>
    <property type="project" value="InterPro"/>
</dbReference>
<gene>
    <name evidence="2" type="ORF">FE785_06230</name>
</gene>
<dbReference type="OrthoDB" id="119498at2"/>
<dbReference type="RefSeq" id="WP_138564931.1">
    <property type="nucleotide sequence ID" value="NZ_CP040602.1"/>
</dbReference>
<evidence type="ECO:0000259" key="1">
    <source>
        <dbReference type="Pfam" id="PF00583"/>
    </source>
</evidence>
<keyword evidence="2" id="KW-0808">Transferase</keyword>
<proteinExistence type="predicted"/>